<feature type="domain" description="ABC transmembrane type-1" evidence="9">
    <location>
        <begin position="97"/>
        <end position="313"/>
    </location>
</feature>
<evidence type="ECO:0000259" key="9">
    <source>
        <dbReference type="PROSITE" id="PS50928"/>
    </source>
</evidence>
<dbReference type="Gene3D" id="1.10.3720.10">
    <property type="entry name" value="MetI-like"/>
    <property type="match status" value="1"/>
</dbReference>
<feature type="transmembrane region" description="Helical" evidence="7">
    <location>
        <begin position="101"/>
        <end position="122"/>
    </location>
</feature>
<organism evidence="10 11">
    <name type="scientific">Saccharothrix lopnurensis</name>
    <dbReference type="NCBI Taxonomy" id="1670621"/>
    <lineage>
        <taxon>Bacteria</taxon>
        <taxon>Bacillati</taxon>
        <taxon>Actinomycetota</taxon>
        <taxon>Actinomycetes</taxon>
        <taxon>Pseudonocardiales</taxon>
        <taxon>Pseudonocardiaceae</taxon>
        <taxon>Saccharothrix</taxon>
    </lineage>
</organism>
<feature type="transmembrane region" description="Helical" evidence="7">
    <location>
        <begin position="36"/>
        <end position="57"/>
    </location>
</feature>
<evidence type="ECO:0000256" key="1">
    <source>
        <dbReference type="ARBA" id="ARBA00004651"/>
    </source>
</evidence>
<keyword evidence="6 7" id="KW-0472">Membrane</keyword>
<reference evidence="11" key="1">
    <citation type="journal article" date="2019" name="Int. J. Syst. Evol. Microbiol.">
        <title>The Global Catalogue of Microorganisms (GCM) 10K type strain sequencing project: providing services to taxonomists for standard genome sequencing and annotation.</title>
        <authorList>
            <consortium name="The Broad Institute Genomics Platform"/>
            <consortium name="The Broad Institute Genome Sequencing Center for Infectious Disease"/>
            <person name="Wu L."/>
            <person name="Ma J."/>
        </authorList>
    </citation>
    <scope>NUCLEOTIDE SEQUENCE [LARGE SCALE GENOMIC DNA]</scope>
    <source>
        <strain evidence="11">CGMCC 4.7246</strain>
    </source>
</reference>
<dbReference type="PANTHER" id="PTHR30193:SF41">
    <property type="entry name" value="DIACETYLCHITOBIOSE UPTAKE SYSTEM PERMEASE PROTEIN NGCF"/>
    <property type="match status" value="1"/>
</dbReference>
<keyword evidence="5 7" id="KW-1133">Transmembrane helix</keyword>
<comment type="similarity">
    <text evidence="7">Belongs to the binding-protein-dependent transport system permease family.</text>
</comment>
<feature type="transmembrane region" description="Helical" evidence="7">
    <location>
        <begin position="134"/>
        <end position="154"/>
    </location>
</feature>
<dbReference type="RefSeq" id="WP_380637468.1">
    <property type="nucleotide sequence ID" value="NZ_JBHSQO010000017.1"/>
</dbReference>
<keyword evidence="4 7" id="KW-0812">Transmembrane</keyword>
<dbReference type="CDD" id="cd06261">
    <property type="entry name" value="TM_PBP2"/>
    <property type="match status" value="1"/>
</dbReference>
<evidence type="ECO:0000313" key="11">
    <source>
        <dbReference type="Proteomes" id="UP001596220"/>
    </source>
</evidence>
<keyword evidence="11" id="KW-1185">Reference proteome</keyword>
<gene>
    <name evidence="10" type="ORF">ACFP3R_18485</name>
</gene>
<name>A0ABW1P9D0_9PSEU</name>
<accession>A0ABW1P9D0</accession>
<evidence type="ECO:0000313" key="10">
    <source>
        <dbReference type="EMBL" id="MFC6091267.1"/>
    </source>
</evidence>
<evidence type="ECO:0000256" key="7">
    <source>
        <dbReference type="RuleBase" id="RU363032"/>
    </source>
</evidence>
<evidence type="ECO:0000256" key="5">
    <source>
        <dbReference type="ARBA" id="ARBA00022989"/>
    </source>
</evidence>
<protein>
    <submittedName>
        <fullName evidence="10">Carbohydrate ABC transporter permease</fullName>
    </submittedName>
</protein>
<dbReference type="PROSITE" id="PS50928">
    <property type="entry name" value="ABC_TM1"/>
    <property type="match status" value="1"/>
</dbReference>
<dbReference type="Proteomes" id="UP001596220">
    <property type="component" value="Unassembled WGS sequence"/>
</dbReference>
<dbReference type="InterPro" id="IPR000515">
    <property type="entry name" value="MetI-like"/>
</dbReference>
<proteinExistence type="inferred from homology"/>
<dbReference type="EMBL" id="JBHSQO010000017">
    <property type="protein sequence ID" value="MFC6091267.1"/>
    <property type="molecule type" value="Genomic_DNA"/>
</dbReference>
<feature type="region of interest" description="Disordered" evidence="8">
    <location>
        <begin position="1"/>
        <end position="28"/>
    </location>
</feature>
<keyword evidence="2 7" id="KW-0813">Transport</keyword>
<evidence type="ECO:0000256" key="3">
    <source>
        <dbReference type="ARBA" id="ARBA00022475"/>
    </source>
</evidence>
<evidence type="ECO:0000256" key="8">
    <source>
        <dbReference type="SAM" id="MobiDB-lite"/>
    </source>
</evidence>
<dbReference type="Pfam" id="PF00528">
    <property type="entry name" value="BPD_transp_1"/>
    <property type="match status" value="1"/>
</dbReference>
<comment type="caution">
    <text evidence="10">The sequence shown here is derived from an EMBL/GenBank/DDBJ whole genome shotgun (WGS) entry which is preliminary data.</text>
</comment>
<feature type="transmembrane region" description="Helical" evidence="7">
    <location>
        <begin position="238"/>
        <end position="258"/>
    </location>
</feature>
<dbReference type="InterPro" id="IPR035906">
    <property type="entry name" value="MetI-like_sf"/>
</dbReference>
<dbReference type="PANTHER" id="PTHR30193">
    <property type="entry name" value="ABC TRANSPORTER PERMEASE PROTEIN"/>
    <property type="match status" value="1"/>
</dbReference>
<evidence type="ECO:0000256" key="2">
    <source>
        <dbReference type="ARBA" id="ARBA00022448"/>
    </source>
</evidence>
<comment type="subcellular location">
    <subcellularLocation>
        <location evidence="1 7">Cell membrane</location>
        <topology evidence="1 7">Multi-pass membrane protein</topology>
    </subcellularLocation>
</comment>
<evidence type="ECO:0000256" key="6">
    <source>
        <dbReference type="ARBA" id="ARBA00023136"/>
    </source>
</evidence>
<feature type="transmembrane region" description="Helical" evidence="7">
    <location>
        <begin position="192"/>
        <end position="211"/>
    </location>
</feature>
<keyword evidence="3" id="KW-1003">Cell membrane</keyword>
<dbReference type="InterPro" id="IPR051393">
    <property type="entry name" value="ABC_transporter_permease"/>
</dbReference>
<evidence type="ECO:0000256" key="4">
    <source>
        <dbReference type="ARBA" id="ARBA00022692"/>
    </source>
</evidence>
<dbReference type="SUPFAM" id="SSF161098">
    <property type="entry name" value="MetI-like"/>
    <property type="match status" value="1"/>
</dbReference>
<sequence length="323" mass="34802">MTVQSPTRAVAAGTPPRGPRPVPRRRRNPAGWVRRGGLSTLVFLLPLLVVFGVFSWAPIVQSVVMSFQRTNLVGPAEFVGLDNFARVLADPLLWTALENTLWFALLALLFGYPVPLVAAVLISEVRERKGLFSALAYLPVVVPPVVAVLLWKFFYDASPTGVFNTVLGWVGLGPWQWLQDPGSAMPALVLEATWAAAGGTVIIYLAALAGVPTDLYEAAEIDGSGIWRKVWHVTLPRLRGVLITTFILQVIGTAQVFLEPFLFTGGGPADSTTTLLLLIYDYAFANSLGGDYGAATALSVVLAAALALFSVAYFRLTRSWSTS</sequence>
<feature type="transmembrane region" description="Helical" evidence="7">
    <location>
        <begin position="292"/>
        <end position="314"/>
    </location>
</feature>